<accession>B2VKQ3</accession>
<dbReference type="KEGG" id="eta:ETA_16370"/>
<dbReference type="HOGENOM" id="CLU_2787447_0_0_6"/>
<organism evidence="1 2">
    <name type="scientific">Erwinia tasmaniensis (strain DSM 17950 / CFBP 7177 / CIP 109463 / NCPPB 4357 / Et1/99)</name>
    <dbReference type="NCBI Taxonomy" id="465817"/>
    <lineage>
        <taxon>Bacteria</taxon>
        <taxon>Pseudomonadati</taxon>
        <taxon>Pseudomonadota</taxon>
        <taxon>Gammaproteobacteria</taxon>
        <taxon>Enterobacterales</taxon>
        <taxon>Erwiniaceae</taxon>
        <taxon>Erwinia</taxon>
    </lineage>
</organism>
<keyword evidence="2" id="KW-1185">Reference proteome</keyword>
<proteinExistence type="predicted"/>
<dbReference type="EMBL" id="CU468135">
    <property type="protein sequence ID" value="CAO96683.1"/>
    <property type="molecule type" value="Genomic_DNA"/>
</dbReference>
<dbReference type="AlphaFoldDB" id="B2VKQ3"/>
<name>B2VKQ3_ERWT9</name>
<evidence type="ECO:0000313" key="2">
    <source>
        <dbReference type="Proteomes" id="UP000001726"/>
    </source>
</evidence>
<protein>
    <submittedName>
        <fullName evidence="1">Uncharacterized protein</fullName>
    </submittedName>
</protein>
<evidence type="ECO:0000313" key="1">
    <source>
        <dbReference type="EMBL" id="CAO96683.1"/>
    </source>
</evidence>
<reference evidence="1 2" key="1">
    <citation type="journal article" date="2008" name="Environ. Microbiol.">
        <title>The genome of Erwinia tasmaniensis strain Et1/99, a non-pathogenic bacterium in the genus Erwinia.</title>
        <authorList>
            <person name="Kube M."/>
            <person name="Migdoll A.M."/>
            <person name="Mueller I."/>
            <person name="Kuhl H."/>
            <person name="Beck A."/>
            <person name="Reinhardt R."/>
            <person name="Geider K."/>
        </authorList>
    </citation>
    <scope>NUCLEOTIDE SEQUENCE [LARGE SCALE GENOMIC DNA]</scope>
    <source>
        <strain evidence="2">DSM 17950 / CFBP 7177 / CIP 109463 / NCPPB 4357 / Et1/99</strain>
    </source>
</reference>
<sequence length="68" mass="7905">MNQHVRLIIILNKPIKPRKIITDKKTSTRELCSPMIRIDEKETDNIVSGKLNMADDFLKKTGFISFYP</sequence>
<dbReference type="Proteomes" id="UP000001726">
    <property type="component" value="Chromosome"/>
</dbReference>
<gene>
    <name evidence="1" type="ordered locus">ETA_16370</name>
</gene>